<evidence type="ECO:0000256" key="7">
    <source>
        <dbReference type="ARBA" id="ARBA00022842"/>
    </source>
</evidence>
<evidence type="ECO:0000313" key="12">
    <source>
        <dbReference type="EMBL" id="XDS46451.1"/>
    </source>
</evidence>
<dbReference type="EMBL" id="CP129682">
    <property type="protein sequence ID" value="XDS48768.1"/>
    <property type="molecule type" value="Genomic_DNA"/>
</dbReference>
<dbReference type="AlphaFoldDB" id="A0AB39UMY1"/>
<dbReference type="HAMAP" id="MF_01987">
    <property type="entry name" value="Ribokinase"/>
    <property type="match status" value="1"/>
</dbReference>
<evidence type="ECO:0000259" key="11">
    <source>
        <dbReference type="Pfam" id="PF00294"/>
    </source>
</evidence>
<keyword evidence="8 10" id="KW-0630">Potassium</keyword>
<dbReference type="GO" id="GO:0006014">
    <property type="term" value="P:D-ribose metabolic process"/>
    <property type="evidence" value="ECO:0007669"/>
    <property type="project" value="UniProtKB-UniRule"/>
</dbReference>
<feature type="binding site" evidence="10">
    <location>
        <position position="252"/>
    </location>
    <ligand>
        <name>substrate</name>
    </ligand>
</feature>
<comment type="similarity">
    <text evidence="10">Belongs to the carbohydrate kinase PfkB family. Deoxyribokinase subfamily.</text>
</comment>
<dbReference type="InterPro" id="IPR011877">
    <property type="entry name" value="Ribokinase"/>
</dbReference>
<dbReference type="PANTHER" id="PTHR10584">
    <property type="entry name" value="SUGAR KINASE"/>
    <property type="match status" value="1"/>
</dbReference>
<dbReference type="KEGG" id="bfk:QN062_06175"/>
<dbReference type="InterPro" id="IPR002173">
    <property type="entry name" value="Carboh/pur_kinase_PfkB_CS"/>
</dbReference>
<dbReference type="InterPro" id="IPR011611">
    <property type="entry name" value="PfkB_dom"/>
</dbReference>
<sequence>MKKVLVIGSFMTDLVVKAERFVDEGETIIGESFNQFTGGKGANQAVACARLGGDVTMIGKLGEDGFGKDQIASMKENGIDYSHVLFTDKASSGVGNPQLDGKGRNRIVVVPGANALITTDEIDELKSVIEENDIIILQLEIPLPAVYRVIELCHELQKTVILNPAPAQKLDYKYAPMVSWIVPNEHESEILTGVKVDSVDSARAAAERLLEEGYQRVIITLGERGSYYKTRENEGVVKAYHVEPVDSTAAGDEFIGAFAYGLSNDRDIEESLGFASAASALSVTKLGAQPSLPLQSEVEEFITKNRA</sequence>
<evidence type="ECO:0000256" key="9">
    <source>
        <dbReference type="ARBA" id="ARBA00023277"/>
    </source>
</evidence>
<keyword evidence="6 10" id="KW-0067">ATP-binding</keyword>
<feature type="binding site" evidence="10">
    <location>
        <begin position="251"/>
        <end position="252"/>
    </location>
    <ligand>
        <name>ATP</name>
        <dbReference type="ChEBI" id="CHEBI:30616"/>
    </ligand>
</feature>
<feature type="binding site" evidence="10">
    <location>
        <position position="282"/>
    </location>
    <ligand>
        <name>K(+)</name>
        <dbReference type="ChEBI" id="CHEBI:29103"/>
    </ligand>
</feature>
<dbReference type="GO" id="GO:0004747">
    <property type="term" value="F:ribokinase activity"/>
    <property type="evidence" value="ECO:0007669"/>
    <property type="project" value="UniProtKB-UniRule"/>
</dbReference>
<proteinExistence type="inferred from homology"/>
<evidence type="ECO:0000256" key="6">
    <source>
        <dbReference type="ARBA" id="ARBA00022840"/>
    </source>
</evidence>
<dbReference type="GO" id="GO:0005829">
    <property type="term" value="C:cytosol"/>
    <property type="evidence" value="ECO:0007669"/>
    <property type="project" value="TreeGrafter"/>
</dbReference>
<comment type="similarity">
    <text evidence="1">Belongs to the carbohydrate kinase pfkB family.</text>
</comment>
<evidence type="ECO:0000256" key="2">
    <source>
        <dbReference type="ARBA" id="ARBA00022679"/>
    </source>
</evidence>
<feature type="binding site" evidence="10">
    <location>
        <position position="184"/>
    </location>
    <ligand>
        <name>ATP</name>
        <dbReference type="ChEBI" id="CHEBI:30616"/>
    </ligand>
</feature>
<keyword evidence="5 10" id="KW-0418">Kinase</keyword>
<evidence type="ECO:0000313" key="14">
    <source>
        <dbReference type="EMBL" id="XDS49995.1"/>
    </source>
</evidence>
<feature type="binding site" evidence="10">
    <location>
        <position position="140"/>
    </location>
    <ligand>
        <name>substrate</name>
    </ligand>
</feature>
<dbReference type="GO" id="GO:0005524">
    <property type="term" value="F:ATP binding"/>
    <property type="evidence" value="ECO:0007669"/>
    <property type="project" value="UniProtKB-UniRule"/>
</dbReference>
<dbReference type="InterPro" id="IPR029056">
    <property type="entry name" value="Ribokinase-like"/>
</dbReference>
<dbReference type="EMBL" id="CP129675">
    <property type="protein sequence ID" value="XDS46451.1"/>
    <property type="molecule type" value="Genomic_DNA"/>
</dbReference>
<protein>
    <recommendedName>
        <fullName evidence="10">Deoxyribokinase</fullName>
        <shortName evidence="10">dRK</shortName>
        <ecNumber evidence="10">2.7.1.229</ecNumber>
    </recommendedName>
    <alternativeName>
        <fullName evidence="10">ATP:2-deoxy-D-ribose 5-phosphotransferase</fullName>
    </alternativeName>
</protein>
<dbReference type="PROSITE" id="PS00583">
    <property type="entry name" value="PFKB_KINASES_1"/>
    <property type="match status" value="1"/>
</dbReference>
<dbReference type="Gene3D" id="3.40.1190.20">
    <property type="match status" value="1"/>
</dbReference>
<dbReference type="Pfam" id="PF00294">
    <property type="entry name" value="PfkB"/>
    <property type="match status" value="1"/>
</dbReference>
<comment type="cofactor">
    <cofactor evidence="10">
        <name>Mg(2+)</name>
        <dbReference type="ChEBI" id="CHEBI:18420"/>
    </cofactor>
</comment>
<keyword evidence="9 10" id="KW-0119">Carbohydrate metabolism</keyword>
<evidence type="ECO:0000256" key="3">
    <source>
        <dbReference type="ARBA" id="ARBA00022723"/>
    </source>
</evidence>
<evidence type="ECO:0000256" key="8">
    <source>
        <dbReference type="ARBA" id="ARBA00022958"/>
    </source>
</evidence>
<evidence type="ECO:0000313" key="13">
    <source>
        <dbReference type="EMBL" id="XDS48768.1"/>
    </source>
</evidence>
<organism evidence="14">
    <name type="scientific">Bifidobacterium fermentum</name>
    <dbReference type="NCBI Taxonomy" id="3059035"/>
    <lineage>
        <taxon>Bacteria</taxon>
        <taxon>Bacillati</taxon>
        <taxon>Actinomycetota</taxon>
        <taxon>Actinomycetes</taxon>
        <taxon>Bifidobacteriales</taxon>
        <taxon>Bifidobacteriaceae</taxon>
        <taxon>Bifidobacterium</taxon>
    </lineage>
</organism>
<dbReference type="PROSITE" id="PS00584">
    <property type="entry name" value="PFKB_KINASES_2"/>
    <property type="match status" value="1"/>
</dbReference>
<evidence type="ECO:0000256" key="4">
    <source>
        <dbReference type="ARBA" id="ARBA00022741"/>
    </source>
</evidence>
<comment type="subcellular location">
    <subcellularLocation>
        <location evidence="10">Cytoplasm</location>
    </subcellularLocation>
</comment>
<evidence type="ECO:0000256" key="1">
    <source>
        <dbReference type="ARBA" id="ARBA00005380"/>
    </source>
</evidence>
<name>A0AB39UMY1_9BIFI</name>
<feature type="binding site" evidence="10">
    <location>
        <position position="246"/>
    </location>
    <ligand>
        <name>K(+)</name>
        <dbReference type="ChEBI" id="CHEBI:29103"/>
    </ligand>
</feature>
<dbReference type="NCBIfam" id="TIGR02152">
    <property type="entry name" value="D_ribokin_bact"/>
    <property type="match status" value="1"/>
</dbReference>
<feature type="binding site" evidence="10">
    <location>
        <position position="291"/>
    </location>
    <ligand>
        <name>K(+)</name>
        <dbReference type="ChEBI" id="CHEBI:29103"/>
    </ligand>
</feature>
<feature type="binding site" evidence="10">
    <location>
        <begin position="220"/>
        <end position="225"/>
    </location>
    <ligand>
        <name>ATP</name>
        <dbReference type="ChEBI" id="CHEBI:30616"/>
    </ligand>
</feature>
<comment type="function">
    <text evidence="10">Catalyzes the ATP-dependent phosphorylation of 2-deoxy-D-ribose to 2-deoxy-D-ribose 5-phosphate (dRib-5P), allowing the use of deoxyribose as the sole carbon source.</text>
</comment>
<dbReference type="CDD" id="cd01174">
    <property type="entry name" value="ribokinase"/>
    <property type="match status" value="1"/>
</dbReference>
<keyword evidence="10" id="KW-0963">Cytoplasm</keyword>
<accession>A0AB39UMY1</accession>
<feature type="binding site" evidence="10">
    <location>
        <begin position="11"/>
        <end position="13"/>
    </location>
    <ligand>
        <name>substrate</name>
    </ligand>
</feature>
<reference evidence="14" key="1">
    <citation type="submission" date="2023-07" db="EMBL/GenBank/DDBJ databases">
        <title>Bifidobacterium aquikefiriaerophilum sp. nov. and Bifidobacterium eccum sp. nov., isolated from water kefir.</title>
        <authorList>
            <person name="Breselge S."/>
            <person name="Bellassi P."/>
            <person name="Barcenilla C."/>
            <person name="Alvarez-Ordonez A."/>
            <person name="Morelli L."/>
            <person name="Cotter P.D."/>
        </authorList>
    </citation>
    <scope>NUCLEOTIDE SEQUENCE</scope>
    <source>
        <strain evidence="14">WK012_4_13</strain>
        <strain evidence="13">WK013_4_14</strain>
        <strain evidence="12">WK048_4_13</strain>
    </source>
</reference>
<dbReference type="SUPFAM" id="SSF53613">
    <property type="entry name" value="Ribokinase-like"/>
    <property type="match status" value="1"/>
</dbReference>
<comment type="caution">
    <text evidence="10">Lacks conserved residue(s) required for the propagation of feature annotation.</text>
</comment>
<dbReference type="RefSeq" id="WP_369340967.1">
    <property type="nucleotide sequence ID" value="NZ_CP129675.1"/>
</dbReference>
<feature type="domain" description="Carbohydrate kinase PfkB" evidence="11">
    <location>
        <begin position="1"/>
        <end position="293"/>
    </location>
</feature>
<keyword evidence="2 10" id="KW-0808">Transferase</keyword>
<keyword evidence="7 10" id="KW-0460">Magnesium</keyword>
<comment type="subunit">
    <text evidence="10">Homodimer.</text>
</comment>
<dbReference type="PRINTS" id="PR00990">
    <property type="entry name" value="RIBOKINASE"/>
</dbReference>
<dbReference type="EC" id="2.7.1.229" evidence="10"/>
<comment type="catalytic activity">
    <reaction evidence="10">
        <text>2-deoxy-D-ribose + ATP = 2-deoxy-D-ribose 5-phosphate + ADP + H(+)</text>
        <dbReference type="Rhea" id="RHEA:30871"/>
        <dbReference type="ChEBI" id="CHEBI:15378"/>
        <dbReference type="ChEBI" id="CHEBI:30616"/>
        <dbReference type="ChEBI" id="CHEBI:62877"/>
        <dbReference type="ChEBI" id="CHEBI:90761"/>
        <dbReference type="ChEBI" id="CHEBI:456216"/>
        <dbReference type="EC" id="2.7.1.229"/>
    </reaction>
</comment>
<feature type="binding site" evidence="10">
    <location>
        <position position="248"/>
    </location>
    <ligand>
        <name>K(+)</name>
        <dbReference type="ChEBI" id="CHEBI:29103"/>
    </ligand>
</feature>
<keyword evidence="3 10" id="KW-0479">Metal-binding</keyword>
<dbReference type="EMBL" id="CP129683">
    <property type="protein sequence ID" value="XDS49995.1"/>
    <property type="molecule type" value="Genomic_DNA"/>
</dbReference>
<feature type="active site" description="Proton acceptor" evidence="10">
    <location>
        <position position="252"/>
    </location>
</feature>
<feature type="binding site" evidence="10">
    <location>
        <begin position="39"/>
        <end position="43"/>
    </location>
    <ligand>
        <name>substrate</name>
    </ligand>
</feature>
<dbReference type="GO" id="GO:0046872">
    <property type="term" value="F:metal ion binding"/>
    <property type="evidence" value="ECO:0007669"/>
    <property type="project" value="UniProtKB-KW"/>
</dbReference>
<feature type="binding site" evidence="10">
    <location>
        <position position="287"/>
    </location>
    <ligand>
        <name>K(+)</name>
        <dbReference type="ChEBI" id="CHEBI:29103"/>
    </ligand>
</feature>
<feature type="site" description="Important for substrate specificity" evidence="10">
    <location>
        <position position="11"/>
    </location>
</feature>
<dbReference type="PANTHER" id="PTHR10584:SF166">
    <property type="entry name" value="RIBOKINASE"/>
    <property type="match status" value="1"/>
</dbReference>
<keyword evidence="4 10" id="KW-0547">Nucleotide-binding</keyword>
<dbReference type="InterPro" id="IPR002139">
    <property type="entry name" value="Ribo/fructo_kinase"/>
</dbReference>
<evidence type="ECO:0000256" key="5">
    <source>
        <dbReference type="ARBA" id="ARBA00022777"/>
    </source>
</evidence>
<feature type="binding site" evidence="10">
    <location>
        <position position="285"/>
    </location>
    <ligand>
        <name>K(+)</name>
        <dbReference type="ChEBI" id="CHEBI:29103"/>
    </ligand>
</feature>
<evidence type="ECO:0000256" key="10">
    <source>
        <dbReference type="HAMAP-Rule" id="MF_01987"/>
    </source>
</evidence>
<gene>
    <name evidence="14" type="primary">rbsK</name>
    <name evidence="10" type="synonym">deoK</name>
    <name evidence="14" type="ORF">QN062_06175</name>
    <name evidence="13" type="ORF">QN216_00370</name>
    <name evidence="12" type="ORF">QN217_10075</name>
</gene>